<dbReference type="NCBIfam" id="TIGR02365">
    <property type="entry name" value="dha_L_ycgS"/>
    <property type="match status" value="1"/>
</dbReference>
<dbReference type="GO" id="GO:0004371">
    <property type="term" value="F:glycerone kinase activity"/>
    <property type="evidence" value="ECO:0007669"/>
    <property type="project" value="InterPro"/>
</dbReference>
<dbReference type="InterPro" id="IPR004007">
    <property type="entry name" value="DhaL_dom"/>
</dbReference>
<evidence type="ECO:0000313" key="4">
    <source>
        <dbReference type="EMBL" id="RNB51339.1"/>
    </source>
</evidence>
<dbReference type="AlphaFoldDB" id="A0A3M8AJX0"/>
<dbReference type="Proteomes" id="UP000275048">
    <property type="component" value="Unassembled WGS sequence"/>
</dbReference>
<dbReference type="InterPro" id="IPR050861">
    <property type="entry name" value="Dihydroxyacetone_Kinase"/>
</dbReference>
<comment type="caution">
    <text evidence="4">The sequence shown here is derived from an EMBL/GenBank/DDBJ whole genome shotgun (WGS) entry which is preliminary data.</text>
</comment>
<dbReference type="FunFam" id="1.25.40.340:FF:000002">
    <property type="entry name" value="Dihydroxyacetone kinase, L subunit"/>
    <property type="match status" value="1"/>
</dbReference>
<dbReference type="GO" id="GO:0019563">
    <property type="term" value="P:glycerol catabolic process"/>
    <property type="evidence" value="ECO:0007669"/>
    <property type="project" value="TreeGrafter"/>
</dbReference>
<dbReference type="EMBL" id="RHHB01000004">
    <property type="protein sequence ID" value="RNB51339.1"/>
    <property type="molecule type" value="Genomic_DNA"/>
</dbReference>
<keyword evidence="5" id="KW-1185">Reference proteome</keyword>
<name>A0A3M8AJX0_9MICO</name>
<dbReference type="InterPro" id="IPR036117">
    <property type="entry name" value="DhaL_dom_sf"/>
</dbReference>
<dbReference type="GO" id="GO:0005829">
    <property type="term" value="C:cytosol"/>
    <property type="evidence" value="ECO:0007669"/>
    <property type="project" value="TreeGrafter"/>
</dbReference>
<dbReference type="SUPFAM" id="SSF101473">
    <property type="entry name" value="DhaL-like"/>
    <property type="match status" value="1"/>
</dbReference>
<accession>A0A3M8AJX0</accession>
<dbReference type="PROSITE" id="PS51480">
    <property type="entry name" value="DHAL"/>
    <property type="match status" value="1"/>
</dbReference>
<evidence type="ECO:0000313" key="5">
    <source>
        <dbReference type="Proteomes" id="UP000275048"/>
    </source>
</evidence>
<keyword evidence="1" id="KW-0808">Transferase</keyword>
<feature type="domain" description="DhaL" evidence="3">
    <location>
        <begin position="12"/>
        <end position="212"/>
    </location>
</feature>
<dbReference type="Pfam" id="PF02734">
    <property type="entry name" value="Dak2"/>
    <property type="match status" value="1"/>
</dbReference>
<organism evidence="4 5">
    <name type="scientific">Agromyces tardus</name>
    <dbReference type="NCBI Taxonomy" id="2583849"/>
    <lineage>
        <taxon>Bacteria</taxon>
        <taxon>Bacillati</taxon>
        <taxon>Actinomycetota</taxon>
        <taxon>Actinomycetes</taxon>
        <taxon>Micrococcales</taxon>
        <taxon>Microbacteriaceae</taxon>
        <taxon>Agromyces</taxon>
    </lineage>
</organism>
<sequence>MRTLEDSRLTVDDLIAWLVRFDDEIVEQAGFLTELDSAIGDADHGTNMARGTAAVRVRLTETPSGDAGAVLKSVGMALVSTVGGASGSLYGTLFLEMAKSVGTASELDTAVFADAFRAGVAGVVARGRAEPGDKTMIDALQPSVEALSAAASDGVPLAESLQSAAAAAAAGRDATIPLVARKGRASYLGDRSADHLDPGATSAAILVQALADSHAERTR</sequence>
<dbReference type="PANTHER" id="PTHR28629:SF4">
    <property type="entry name" value="TRIOKINASE_FMN CYCLASE"/>
    <property type="match status" value="1"/>
</dbReference>
<keyword evidence="2 4" id="KW-0418">Kinase</keyword>
<dbReference type="InterPro" id="IPR012737">
    <property type="entry name" value="DhaK_L_YcgS"/>
</dbReference>
<protein>
    <submittedName>
        <fullName evidence="4">Dihydroxyacetone kinase subunit L</fullName>
    </submittedName>
</protein>
<dbReference type="PANTHER" id="PTHR28629">
    <property type="entry name" value="TRIOKINASE/FMN CYCLASE"/>
    <property type="match status" value="1"/>
</dbReference>
<dbReference type="RefSeq" id="WP_122935908.1">
    <property type="nucleotide sequence ID" value="NZ_JBHSNT010000060.1"/>
</dbReference>
<dbReference type="OrthoDB" id="9800291at2"/>
<proteinExistence type="predicted"/>
<dbReference type="Gene3D" id="1.25.40.340">
    <property type="match status" value="1"/>
</dbReference>
<reference evidence="4 5" key="1">
    <citation type="submission" date="2018-10" db="EMBL/GenBank/DDBJ databases">
        <title>Isolation, diversity and antibacterial activity of antinobacteria from the wheat rhizosphere soil.</title>
        <authorList>
            <person name="Sun T."/>
        </authorList>
    </citation>
    <scope>NUCLEOTIDE SEQUENCE [LARGE SCALE GENOMIC DNA]</scope>
    <source>
        <strain evidence="4 5">SJ-23</strain>
    </source>
</reference>
<evidence type="ECO:0000256" key="1">
    <source>
        <dbReference type="ARBA" id="ARBA00022679"/>
    </source>
</evidence>
<gene>
    <name evidence="4" type="primary">dhaL</name>
    <name evidence="4" type="ORF">EDM22_04745</name>
</gene>
<evidence type="ECO:0000259" key="3">
    <source>
        <dbReference type="PROSITE" id="PS51480"/>
    </source>
</evidence>
<dbReference type="SMART" id="SM01120">
    <property type="entry name" value="Dak2"/>
    <property type="match status" value="1"/>
</dbReference>
<evidence type="ECO:0000256" key="2">
    <source>
        <dbReference type="ARBA" id="ARBA00022777"/>
    </source>
</evidence>